<dbReference type="CDD" id="cd04301">
    <property type="entry name" value="NAT_SF"/>
    <property type="match status" value="1"/>
</dbReference>
<accession>A0A918GMY5</accession>
<evidence type="ECO:0000259" key="1">
    <source>
        <dbReference type="PROSITE" id="PS51186"/>
    </source>
</evidence>
<dbReference type="Pfam" id="PF00583">
    <property type="entry name" value="Acetyltransf_1"/>
    <property type="match status" value="1"/>
</dbReference>
<dbReference type="GO" id="GO:0016747">
    <property type="term" value="F:acyltransferase activity, transferring groups other than amino-acyl groups"/>
    <property type="evidence" value="ECO:0007669"/>
    <property type="project" value="InterPro"/>
</dbReference>
<evidence type="ECO:0000313" key="2">
    <source>
        <dbReference type="EMBL" id="GGS44211.1"/>
    </source>
</evidence>
<evidence type="ECO:0000313" key="3">
    <source>
        <dbReference type="Proteomes" id="UP000660680"/>
    </source>
</evidence>
<dbReference type="PROSITE" id="PS51186">
    <property type="entry name" value="GNAT"/>
    <property type="match status" value="1"/>
</dbReference>
<protein>
    <submittedName>
        <fullName evidence="2">GCN5 family N-acetyltransferase</fullName>
    </submittedName>
</protein>
<dbReference type="Proteomes" id="UP000660680">
    <property type="component" value="Unassembled WGS sequence"/>
</dbReference>
<dbReference type="Gene3D" id="3.40.630.30">
    <property type="match status" value="1"/>
</dbReference>
<dbReference type="InterPro" id="IPR016181">
    <property type="entry name" value="Acyl_CoA_acyltransferase"/>
</dbReference>
<name>A0A918GMY5_9PSEU</name>
<dbReference type="EMBL" id="BMRB01000003">
    <property type="protein sequence ID" value="GGS44211.1"/>
    <property type="molecule type" value="Genomic_DNA"/>
</dbReference>
<proteinExistence type="predicted"/>
<gene>
    <name evidence="2" type="ORF">GCM10010171_44240</name>
</gene>
<organism evidence="2 3">
    <name type="scientific">Actinokineospora fastidiosa</name>
    <dbReference type="NCBI Taxonomy" id="1816"/>
    <lineage>
        <taxon>Bacteria</taxon>
        <taxon>Bacillati</taxon>
        <taxon>Actinomycetota</taxon>
        <taxon>Actinomycetes</taxon>
        <taxon>Pseudonocardiales</taxon>
        <taxon>Pseudonocardiaceae</taxon>
        <taxon>Actinokineospora</taxon>
    </lineage>
</organism>
<keyword evidence="3" id="KW-1185">Reference proteome</keyword>
<dbReference type="InterPro" id="IPR000182">
    <property type="entry name" value="GNAT_dom"/>
</dbReference>
<reference evidence="2" key="2">
    <citation type="submission" date="2020-09" db="EMBL/GenBank/DDBJ databases">
        <authorList>
            <person name="Sun Q."/>
            <person name="Ohkuma M."/>
        </authorList>
    </citation>
    <scope>NUCLEOTIDE SEQUENCE</scope>
    <source>
        <strain evidence="2">JCM 3276</strain>
    </source>
</reference>
<dbReference type="AlphaFoldDB" id="A0A918GMY5"/>
<dbReference type="SUPFAM" id="SSF55729">
    <property type="entry name" value="Acyl-CoA N-acyltransferases (Nat)"/>
    <property type="match status" value="1"/>
</dbReference>
<comment type="caution">
    <text evidence="2">The sequence shown here is derived from an EMBL/GenBank/DDBJ whole genome shotgun (WGS) entry which is preliminary data.</text>
</comment>
<sequence length="149" mass="16796">MLGFLDEAVAWMVERGQTGQWGTQPWSEQPKRVERITKLVENGLWIAELDGEPAGAMVVAAEPDEWIPRVDEPELYVRLLVTSRRFAGRKVGSGLLDFAKESSRGKLLRVDCWAGNNGRLVDYYVSQGFTPSVTFTVKDWPGQVLEMRP</sequence>
<feature type="domain" description="N-acetyltransferase" evidence="1">
    <location>
        <begin position="1"/>
        <end position="149"/>
    </location>
</feature>
<reference evidence="2" key="1">
    <citation type="journal article" date="2014" name="Int. J. Syst. Evol. Microbiol.">
        <title>Complete genome sequence of Corynebacterium casei LMG S-19264T (=DSM 44701T), isolated from a smear-ripened cheese.</title>
        <authorList>
            <consortium name="US DOE Joint Genome Institute (JGI-PGF)"/>
            <person name="Walter F."/>
            <person name="Albersmeier A."/>
            <person name="Kalinowski J."/>
            <person name="Ruckert C."/>
        </authorList>
    </citation>
    <scope>NUCLEOTIDE SEQUENCE</scope>
    <source>
        <strain evidence="2">JCM 3276</strain>
    </source>
</reference>